<dbReference type="Pfam" id="PF04101">
    <property type="entry name" value="Glyco_tran_28_C"/>
    <property type="match status" value="1"/>
</dbReference>
<evidence type="ECO:0000256" key="8">
    <source>
        <dbReference type="ARBA" id="ARBA00023306"/>
    </source>
</evidence>
<organism evidence="13 14">
    <name type="scientific">Flavivirga algicola</name>
    <dbReference type="NCBI Taxonomy" id="2729136"/>
    <lineage>
        <taxon>Bacteria</taxon>
        <taxon>Pseudomonadati</taxon>
        <taxon>Bacteroidota</taxon>
        <taxon>Flavobacteriia</taxon>
        <taxon>Flavobacteriales</taxon>
        <taxon>Flavobacteriaceae</taxon>
        <taxon>Flavivirga</taxon>
    </lineage>
</organism>
<evidence type="ECO:0000259" key="12">
    <source>
        <dbReference type="Pfam" id="PF04101"/>
    </source>
</evidence>
<dbReference type="Gene3D" id="3.40.50.2000">
    <property type="entry name" value="Glycogen Phosphorylase B"/>
    <property type="match status" value="2"/>
</dbReference>
<dbReference type="InterPro" id="IPR004276">
    <property type="entry name" value="GlycoTrans_28_N"/>
</dbReference>
<feature type="domain" description="Glycosyl transferase family 28 C-terminal" evidence="12">
    <location>
        <begin position="196"/>
        <end position="349"/>
    </location>
</feature>
<keyword evidence="8 10" id="KW-0131">Cell cycle</keyword>
<proteinExistence type="inferred from homology"/>
<dbReference type="HAMAP" id="MF_00033">
    <property type="entry name" value="MurG"/>
    <property type="match status" value="1"/>
</dbReference>
<evidence type="ECO:0000256" key="9">
    <source>
        <dbReference type="ARBA" id="ARBA00023316"/>
    </source>
</evidence>
<evidence type="ECO:0000256" key="10">
    <source>
        <dbReference type="HAMAP-Rule" id="MF_00033"/>
    </source>
</evidence>
<keyword evidence="4 10" id="KW-0808">Transferase</keyword>
<dbReference type="InterPro" id="IPR006009">
    <property type="entry name" value="GlcNAc_MurG"/>
</dbReference>
<dbReference type="PANTHER" id="PTHR21015:SF22">
    <property type="entry name" value="GLYCOSYLTRANSFERASE"/>
    <property type="match status" value="1"/>
</dbReference>
<feature type="binding site" evidence="10">
    <location>
        <position position="130"/>
    </location>
    <ligand>
        <name>UDP-N-acetyl-alpha-D-glucosamine</name>
        <dbReference type="ChEBI" id="CHEBI:57705"/>
    </ligand>
</feature>
<feature type="domain" description="Glycosyltransferase family 28 N-terminal" evidence="11">
    <location>
        <begin position="9"/>
        <end position="148"/>
    </location>
</feature>
<comment type="subcellular location">
    <subcellularLocation>
        <location evidence="10">Cell membrane</location>
        <topology evidence="10">Peripheral membrane protein</topology>
        <orientation evidence="10">Cytoplasmic side</orientation>
    </subcellularLocation>
</comment>
<keyword evidence="3 10" id="KW-0328">Glycosyltransferase</keyword>
<dbReference type="Proteomes" id="UP000746690">
    <property type="component" value="Unassembled WGS sequence"/>
</dbReference>
<evidence type="ECO:0000256" key="5">
    <source>
        <dbReference type="ARBA" id="ARBA00022960"/>
    </source>
</evidence>
<comment type="similarity">
    <text evidence="10">Belongs to the glycosyltransferase 28 family. MurG subfamily.</text>
</comment>
<dbReference type="RefSeq" id="WP_169674242.1">
    <property type="nucleotide sequence ID" value="NZ_JABBHF010000007.1"/>
</dbReference>
<evidence type="ECO:0000256" key="2">
    <source>
        <dbReference type="ARBA" id="ARBA00022618"/>
    </source>
</evidence>
<comment type="caution">
    <text evidence="13">The sequence shown here is derived from an EMBL/GenBank/DDBJ whole genome shotgun (WGS) entry which is preliminary data.</text>
</comment>
<keyword evidence="9 10" id="KW-0961">Cell wall biogenesis/degradation</keyword>
<keyword evidence="1 10" id="KW-1003">Cell membrane</keyword>
<dbReference type="SUPFAM" id="SSF53756">
    <property type="entry name" value="UDP-Glycosyltransferase/glycogen phosphorylase"/>
    <property type="match status" value="1"/>
</dbReference>
<evidence type="ECO:0000256" key="7">
    <source>
        <dbReference type="ARBA" id="ARBA00023136"/>
    </source>
</evidence>
<evidence type="ECO:0000256" key="3">
    <source>
        <dbReference type="ARBA" id="ARBA00022676"/>
    </source>
</evidence>
<sequence length="371" mass="41343">MAKKETYKIILSGGGTGGHIYPAIAIANELKSRFPDAKFLFVGANDRMEMEKVPQAGYDIKGLWISGIQRKLSLKNLAFPFKLISSLWNAQKIVKSFKPDIAIGTGGFASGPLLYVAALNRVPSLIQEQNSYPGITNKLLSKKAERICVAYDGLERFFPKEKIIKTGNPVRRDLLNVDSKAVEAKEFFNLKHGKYTLLILGGSLGARRINELIENKLDFLNTLNVQVIWQCGKLYYQQYKIYNNTKHVQVFEFLNRMDYAYAAADMVISRAGASSVSELCIVGKPVVFIPSPNVAEDHQTKNAMAMVNNDAAMIIKEADLDVDFENKFSQLVASHEKQKELGVNIKKMALENATSQIADEVEKLLANDNIN</sequence>
<dbReference type="InterPro" id="IPR007235">
    <property type="entry name" value="Glyco_trans_28_C"/>
</dbReference>
<keyword evidence="2 10" id="KW-0132">Cell division</keyword>
<keyword evidence="6 10" id="KW-0573">Peptidoglycan synthesis</keyword>
<keyword evidence="7 10" id="KW-0472">Membrane</keyword>
<comment type="pathway">
    <text evidence="10">Cell wall biogenesis; peptidoglycan biosynthesis.</text>
</comment>
<evidence type="ECO:0000259" key="11">
    <source>
        <dbReference type="Pfam" id="PF03033"/>
    </source>
</evidence>
<feature type="binding site" evidence="10">
    <location>
        <position position="203"/>
    </location>
    <ligand>
        <name>UDP-N-acetyl-alpha-D-glucosamine</name>
        <dbReference type="ChEBI" id="CHEBI:57705"/>
    </ligand>
</feature>
<comment type="function">
    <text evidence="10">Cell wall formation. Catalyzes the transfer of a GlcNAc subunit on undecaprenyl-pyrophosphoryl-MurNAc-pentapeptide (lipid intermediate I) to form undecaprenyl-pyrophosphoryl-MurNAc-(pentapeptide)GlcNAc (lipid intermediate II).</text>
</comment>
<feature type="binding site" evidence="10">
    <location>
        <begin position="16"/>
        <end position="18"/>
    </location>
    <ligand>
        <name>UDP-N-acetyl-alpha-D-glucosamine</name>
        <dbReference type="ChEBI" id="CHEBI:57705"/>
    </ligand>
</feature>
<comment type="caution">
    <text evidence="10">Lacks conserved residue(s) required for the propagation of feature annotation.</text>
</comment>
<feature type="binding site" evidence="10">
    <location>
        <position position="171"/>
    </location>
    <ligand>
        <name>UDP-N-acetyl-alpha-D-glucosamine</name>
        <dbReference type="ChEBI" id="CHEBI:57705"/>
    </ligand>
</feature>
<evidence type="ECO:0000256" key="4">
    <source>
        <dbReference type="ARBA" id="ARBA00022679"/>
    </source>
</evidence>
<dbReference type="PANTHER" id="PTHR21015">
    <property type="entry name" value="UDP-N-ACETYLGLUCOSAMINE--N-ACETYLMURAMYL-(PENTAPEPTIDE) PYROPHOSPHORYL-UNDECAPRENOL N-ACETYLGLUCOSAMINE TRANSFERASE 1"/>
    <property type="match status" value="1"/>
</dbReference>
<dbReference type="GO" id="GO:0016757">
    <property type="term" value="F:glycosyltransferase activity"/>
    <property type="evidence" value="ECO:0007669"/>
    <property type="project" value="UniProtKB-KW"/>
</dbReference>
<feature type="binding site" evidence="10">
    <location>
        <position position="299"/>
    </location>
    <ligand>
        <name>UDP-N-acetyl-alpha-D-glucosamine</name>
        <dbReference type="ChEBI" id="CHEBI:57705"/>
    </ligand>
</feature>
<evidence type="ECO:0000256" key="6">
    <source>
        <dbReference type="ARBA" id="ARBA00022984"/>
    </source>
</evidence>
<evidence type="ECO:0000256" key="1">
    <source>
        <dbReference type="ARBA" id="ARBA00022475"/>
    </source>
</evidence>
<protein>
    <recommendedName>
        <fullName evidence="10">UDP-N-acetylglucosamine--N-acetylmuramyl-(pentapeptide) pyrophosphoryl-undecaprenol N-acetylglucosamine transferase</fullName>
        <ecNumber evidence="10">2.4.1.227</ecNumber>
    </recommendedName>
    <alternativeName>
        <fullName evidence="10">Undecaprenyl-PP-MurNAc-pentapeptide-UDPGlcNAc GlcNAc transferase</fullName>
    </alternativeName>
</protein>
<name>A0ABX1RZN5_9FLAO</name>
<dbReference type="EMBL" id="JABBHF010000007">
    <property type="protein sequence ID" value="NMH88445.1"/>
    <property type="molecule type" value="Genomic_DNA"/>
</dbReference>
<dbReference type="CDD" id="cd03785">
    <property type="entry name" value="GT28_MurG"/>
    <property type="match status" value="1"/>
</dbReference>
<evidence type="ECO:0000313" key="14">
    <source>
        <dbReference type="Proteomes" id="UP000746690"/>
    </source>
</evidence>
<dbReference type="NCBIfam" id="TIGR01133">
    <property type="entry name" value="murG"/>
    <property type="match status" value="1"/>
</dbReference>
<keyword evidence="14" id="KW-1185">Reference proteome</keyword>
<evidence type="ECO:0000313" key="13">
    <source>
        <dbReference type="EMBL" id="NMH88445.1"/>
    </source>
</evidence>
<comment type="catalytic activity">
    <reaction evidence="10">
        <text>di-trans,octa-cis-undecaprenyl diphospho-N-acetyl-alpha-D-muramoyl-L-alanyl-D-glutamyl-meso-2,6-diaminopimeloyl-D-alanyl-D-alanine + UDP-N-acetyl-alpha-D-glucosamine = di-trans,octa-cis-undecaprenyl diphospho-[N-acetyl-alpha-D-glucosaminyl-(1-&gt;4)]-N-acetyl-alpha-D-muramoyl-L-alanyl-D-glutamyl-meso-2,6-diaminopimeloyl-D-alanyl-D-alanine + UDP + H(+)</text>
        <dbReference type="Rhea" id="RHEA:31227"/>
        <dbReference type="ChEBI" id="CHEBI:15378"/>
        <dbReference type="ChEBI" id="CHEBI:57705"/>
        <dbReference type="ChEBI" id="CHEBI:58223"/>
        <dbReference type="ChEBI" id="CHEBI:61387"/>
        <dbReference type="ChEBI" id="CHEBI:61388"/>
        <dbReference type="EC" id="2.4.1.227"/>
    </reaction>
</comment>
<reference evidence="13 14" key="1">
    <citation type="submission" date="2020-04" db="EMBL/GenBank/DDBJ databases">
        <title>A Flavivirga sp. nov.</title>
        <authorList>
            <person name="Sun X."/>
        </authorList>
    </citation>
    <scope>NUCLEOTIDE SEQUENCE [LARGE SCALE GENOMIC DNA]</scope>
    <source>
        <strain evidence="13 14">Y03</strain>
    </source>
</reference>
<dbReference type="EC" id="2.4.1.227" evidence="10"/>
<accession>A0ABX1RZN5</accession>
<keyword evidence="5 10" id="KW-0133">Cell shape</keyword>
<gene>
    <name evidence="10 13" type="primary">murG</name>
    <name evidence="13" type="ORF">HHX25_13105</name>
</gene>
<dbReference type="Pfam" id="PF03033">
    <property type="entry name" value="Glyco_transf_28"/>
    <property type="match status" value="1"/>
</dbReference>